<dbReference type="OrthoDB" id="10250769at2759"/>
<organism evidence="5 6">
    <name type="scientific">Tulasnella calospora MUT 4182</name>
    <dbReference type="NCBI Taxonomy" id="1051891"/>
    <lineage>
        <taxon>Eukaryota</taxon>
        <taxon>Fungi</taxon>
        <taxon>Dikarya</taxon>
        <taxon>Basidiomycota</taxon>
        <taxon>Agaricomycotina</taxon>
        <taxon>Agaricomycetes</taxon>
        <taxon>Cantharellales</taxon>
        <taxon>Tulasnellaceae</taxon>
        <taxon>Tulasnella</taxon>
    </lineage>
</organism>
<dbReference type="PROSITE" id="PS50294">
    <property type="entry name" value="WD_REPEATS_REGION"/>
    <property type="match status" value="1"/>
</dbReference>
<dbReference type="SUPFAM" id="SSF101908">
    <property type="entry name" value="Putative isomerase YbhE"/>
    <property type="match status" value="1"/>
</dbReference>
<reference evidence="5 6" key="1">
    <citation type="submission" date="2014-04" db="EMBL/GenBank/DDBJ databases">
        <authorList>
            <consortium name="DOE Joint Genome Institute"/>
            <person name="Kuo A."/>
            <person name="Girlanda M."/>
            <person name="Perotto S."/>
            <person name="Kohler A."/>
            <person name="Nagy L.G."/>
            <person name="Floudas D."/>
            <person name="Copeland A."/>
            <person name="Barry K.W."/>
            <person name="Cichocki N."/>
            <person name="Veneault-Fourrey C."/>
            <person name="LaButti K."/>
            <person name="Lindquist E.A."/>
            <person name="Lipzen A."/>
            <person name="Lundell T."/>
            <person name="Morin E."/>
            <person name="Murat C."/>
            <person name="Sun H."/>
            <person name="Tunlid A."/>
            <person name="Henrissat B."/>
            <person name="Grigoriev I.V."/>
            <person name="Hibbett D.S."/>
            <person name="Martin F."/>
            <person name="Nordberg H.P."/>
            <person name="Cantor M.N."/>
            <person name="Hua S.X."/>
        </authorList>
    </citation>
    <scope>NUCLEOTIDE SEQUENCE [LARGE SCALE GENOMIC DNA]</scope>
    <source>
        <strain evidence="5 6">MUT 4182</strain>
    </source>
</reference>
<dbReference type="PANTHER" id="PTHR22840">
    <property type="entry name" value="WD REPEAT-CONTAINING PROTEIN 36"/>
    <property type="match status" value="1"/>
</dbReference>
<protein>
    <recommendedName>
        <fullName evidence="7">Small-subunit processome Utp21 domain-containing protein</fullName>
    </recommendedName>
</protein>
<dbReference type="PANTHER" id="PTHR22840:SF12">
    <property type="entry name" value="WD REPEAT-CONTAINING PROTEIN 36"/>
    <property type="match status" value="1"/>
</dbReference>
<dbReference type="InterPro" id="IPR015943">
    <property type="entry name" value="WD40/YVTN_repeat-like_dom_sf"/>
</dbReference>
<sequence>MEAPPRKKLRPDDDDELKPTPSVSHGLFAPFRALGFITNHVPFVMQVHSAKGGAIAAQVNIVTCVGRSWAMWSGDAMKLLFVGTDAPSGITSLAMIGEDVWAASGQSVIKYVRGKQAGSLSNPFDSILSTILPFGSLILALTLDGRRLLVWNTVSGELESHITFDNDFTATQILHPATYINKILVASAEGGLQLWNIRNKTCIYRFDPEKLNDSPRSNSPCSITAITQSPAIDVVGLGFSTGEVSIYDVRTDERLLRMHMEGGGIRSISFRADGQPVLATASASGNIALWDLNSGGRLLHMVHGAHDGAVTSIQWVPGQALLISSGEDNSLKQWLFDTPTGPPRLLKSRSGHHGPPHLIRYYGEDGKTILTASRDRSLRATSVVRDTRSHELSQGSLAKRATSLNMPVSNLKFPPITSISYSKTRSKDWEDVVTTHQNEAIGRTWHVQNKRCGRWLFKLPEKIGDRRVDPGVAKASAVSACGNFGIVGSSTGAVQMWNMESGLPRKLFKLPDPPDELAASVSKSNTRPVTGIATDALNRVVIISTLDGTVNFFDFHTTELQAVMVLPSSITSIVLQRESGLLAVICDDLFVRLVDVETQRVVREMTGFKGRILDLAFSPDSRWLITTSLDSITRTFDIPTGRLIDGFKTPSVATSVSFSPTGDFLATAHVDSVGVFLWANRAQYAEVSLKSIREEDILEIGMPSVQGLAEDESVEAIMALTASDPQDVYSTPAQLDSELMTLTLLPRSKWQTLLNIEVIQQRNKPKEPPKPLEQAPFFLPTLPGVEQRFDLSKPTKEGEAEETTTSAKRLVSVQSEFVRKLSEEDADGDYESFFSYLKVLSPAAIDVEIRSLSGIQELLLFIGALTGRLRSHRDFEAVQALVKVFFRVHGEIVVANDELREPLETLLKVQRMESSRLLDLVSASLGTLAFVRDVV</sequence>
<evidence type="ECO:0000256" key="1">
    <source>
        <dbReference type="PROSITE-ProRule" id="PRU00221"/>
    </source>
</evidence>
<reference evidence="6" key="2">
    <citation type="submission" date="2015-01" db="EMBL/GenBank/DDBJ databases">
        <title>Evolutionary Origins and Diversification of the Mycorrhizal Mutualists.</title>
        <authorList>
            <consortium name="DOE Joint Genome Institute"/>
            <consortium name="Mycorrhizal Genomics Consortium"/>
            <person name="Kohler A."/>
            <person name="Kuo A."/>
            <person name="Nagy L.G."/>
            <person name="Floudas D."/>
            <person name="Copeland A."/>
            <person name="Barry K.W."/>
            <person name="Cichocki N."/>
            <person name="Veneault-Fourrey C."/>
            <person name="LaButti K."/>
            <person name="Lindquist E.A."/>
            <person name="Lipzen A."/>
            <person name="Lundell T."/>
            <person name="Morin E."/>
            <person name="Murat C."/>
            <person name="Riley R."/>
            <person name="Ohm R."/>
            <person name="Sun H."/>
            <person name="Tunlid A."/>
            <person name="Henrissat B."/>
            <person name="Grigoriev I.V."/>
            <person name="Hibbett D.S."/>
            <person name="Martin F."/>
        </authorList>
    </citation>
    <scope>NUCLEOTIDE SEQUENCE [LARGE SCALE GENOMIC DNA]</scope>
    <source>
        <strain evidence="6">MUT 4182</strain>
    </source>
</reference>
<feature type="repeat" description="WD" evidence="1">
    <location>
        <begin position="303"/>
        <end position="334"/>
    </location>
</feature>
<feature type="repeat" description="WD" evidence="1">
    <location>
        <begin position="258"/>
        <end position="300"/>
    </location>
</feature>
<dbReference type="GO" id="GO:0006364">
    <property type="term" value="P:rRNA processing"/>
    <property type="evidence" value="ECO:0007669"/>
    <property type="project" value="InterPro"/>
</dbReference>
<evidence type="ECO:0000313" key="6">
    <source>
        <dbReference type="Proteomes" id="UP000054248"/>
    </source>
</evidence>
<dbReference type="InterPro" id="IPR059157">
    <property type="entry name" value="WDR36-Utp21_N"/>
</dbReference>
<dbReference type="PROSITE" id="PS50082">
    <property type="entry name" value="WD_REPEATS_2"/>
    <property type="match status" value="3"/>
</dbReference>
<accession>A0A0C3QKX8</accession>
<dbReference type="STRING" id="1051891.A0A0C3QKX8"/>
<feature type="domain" description="WDR36/Utp21 C-terminal" evidence="3">
    <location>
        <begin position="734"/>
        <end position="932"/>
    </location>
</feature>
<dbReference type="GO" id="GO:0032040">
    <property type="term" value="C:small-subunit processome"/>
    <property type="evidence" value="ECO:0007669"/>
    <property type="project" value="InterPro"/>
</dbReference>
<dbReference type="SMART" id="SM00320">
    <property type="entry name" value="WD40"/>
    <property type="match status" value="8"/>
</dbReference>
<dbReference type="EMBL" id="KN822998">
    <property type="protein sequence ID" value="KIO28126.1"/>
    <property type="molecule type" value="Genomic_DNA"/>
</dbReference>
<dbReference type="InterPro" id="IPR001680">
    <property type="entry name" value="WD40_rpt"/>
</dbReference>
<keyword evidence="1" id="KW-0853">WD repeat</keyword>
<dbReference type="GO" id="GO:0034388">
    <property type="term" value="C:Pwp2p-containing subcomplex of 90S preribosome"/>
    <property type="evidence" value="ECO:0007669"/>
    <property type="project" value="TreeGrafter"/>
</dbReference>
<dbReference type="AlphaFoldDB" id="A0A0C3QKX8"/>
<evidence type="ECO:0000259" key="4">
    <source>
        <dbReference type="Pfam" id="PF25171"/>
    </source>
</evidence>
<feature type="repeat" description="WD" evidence="1">
    <location>
        <begin position="605"/>
        <end position="646"/>
    </location>
</feature>
<evidence type="ECO:0000256" key="2">
    <source>
        <dbReference type="SAM" id="MobiDB-lite"/>
    </source>
</evidence>
<feature type="region of interest" description="Disordered" evidence="2">
    <location>
        <begin position="1"/>
        <end position="20"/>
    </location>
</feature>
<keyword evidence="6" id="KW-1185">Reference proteome</keyword>
<dbReference type="Pfam" id="PF25171">
    <property type="entry name" value="Beta-prop_WDR36-Utp21_1st"/>
    <property type="match status" value="1"/>
</dbReference>
<feature type="domain" description="WDR36/Utp21 N-terminal" evidence="4">
    <location>
        <begin position="61"/>
        <end position="337"/>
    </location>
</feature>
<dbReference type="Pfam" id="PF25168">
    <property type="entry name" value="Beta-prop_WDR36-Utp21_2nd"/>
    <property type="match status" value="1"/>
</dbReference>
<name>A0A0C3QKX8_9AGAM</name>
<dbReference type="Proteomes" id="UP000054248">
    <property type="component" value="Unassembled WGS sequence"/>
</dbReference>
<dbReference type="HOGENOM" id="CLU_002774_2_0_1"/>
<evidence type="ECO:0008006" key="7">
    <source>
        <dbReference type="Google" id="ProtNLM"/>
    </source>
</evidence>
<dbReference type="InterPro" id="IPR007319">
    <property type="entry name" value="WDR36/Utp21_C"/>
</dbReference>
<dbReference type="Pfam" id="PF04192">
    <property type="entry name" value="Utp21"/>
    <property type="match status" value="1"/>
</dbReference>
<gene>
    <name evidence="5" type="ORF">M407DRAFT_231069</name>
</gene>
<evidence type="ECO:0000313" key="5">
    <source>
        <dbReference type="EMBL" id="KIO28126.1"/>
    </source>
</evidence>
<evidence type="ECO:0000259" key="3">
    <source>
        <dbReference type="Pfam" id="PF04192"/>
    </source>
</evidence>
<dbReference type="Gene3D" id="2.130.10.10">
    <property type="entry name" value="YVTN repeat-like/Quinoprotein amine dehydrogenase"/>
    <property type="match status" value="2"/>
</dbReference>
<dbReference type="InterPro" id="IPR011047">
    <property type="entry name" value="Quinoprotein_ADH-like_sf"/>
</dbReference>
<proteinExistence type="predicted"/>
<dbReference type="SUPFAM" id="SSF50998">
    <property type="entry name" value="Quinoprotein alcohol dehydrogenase-like"/>
    <property type="match status" value="1"/>
</dbReference>